<gene>
    <name evidence="2" type="ORF">DEBURN_LOCUS1290</name>
</gene>
<dbReference type="InterPro" id="IPR018712">
    <property type="entry name" value="Tle1-like_cat"/>
</dbReference>
<keyword evidence="3" id="KW-1185">Reference proteome</keyword>
<sequence length="520" mass="61089">MSEISEEKETQETQETINIVVLCDGTFNGPTTETNLYKLHILLLYDKYCKNQSKEKQVPLKISDYKWLKSLKKQNKEPHNTREIADGAFVYEDQYYEKGVAERFNPLDFAIAHSIDSKIKRAYRHIVRRRGAYTVRCVAGMIRNCGILKYDSKELINRAYDLYRSKDPKHHPNEPESKSFQDSFSHQDSTKIKFLGLWDTVGAYGIPSFTVGKGIEYTEFHDENVSKMTEYAYQVLGIHEKSSFFEPISIKNEKNECEECEKNEKCEECKKCKDIEEIWFPGDHLEIGGATLSVDKEISKESFLWIIRKIIRVGGLFSEEKEEEKIKECEKRIKEIPKDHFRSLMQYVHYLVPAYHIKRATTIVPFWGRNRTIPIRRDDNGKLTFDLLYEKDILIEELKGKYGKDNDDRTDEKDSDDEIEKILDIKANVNTKSFDAKTISEFNRESHDDRFYGIASHATLLLCCMTNYLYEKGKMEVFTYIDWIARIETFKNNPTVMRFIVEKARIANIWRNGRWIGLRI</sequence>
<dbReference type="Proteomes" id="UP000789706">
    <property type="component" value="Unassembled WGS sequence"/>
</dbReference>
<evidence type="ECO:0000313" key="2">
    <source>
        <dbReference type="EMBL" id="CAG8439106.1"/>
    </source>
</evidence>
<dbReference type="OrthoDB" id="59699at2759"/>
<organism evidence="2 3">
    <name type="scientific">Diversispora eburnea</name>
    <dbReference type="NCBI Taxonomy" id="1213867"/>
    <lineage>
        <taxon>Eukaryota</taxon>
        <taxon>Fungi</taxon>
        <taxon>Fungi incertae sedis</taxon>
        <taxon>Mucoromycota</taxon>
        <taxon>Glomeromycotina</taxon>
        <taxon>Glomeromycetes</taxon>
        <taxon>Diversisporales</taxon>
        <taxon>Diversisporaceae</taxon>
        <taxon>Diversispora</taxon>
    </lineage>
</organism>
<evidence type="ECO:0000259" key="1">
    <source>
        <dbReference type="Pfam" id="PF09994"/>
    </source>
</evidence>
<comment type="caution">
    <text evidence="2">The sequence shown here is derived from an EMBL/GenBank/DDBJ whole genome shotgun (WGS) entry which is preliminary data.</text>
</comment>
<feature type="domain" description="T6SS Phospholipase effector Tle1-like catalytic" evidence="1">
    <location>
        <begin position="18"/>
        <end position="308"/>
    </location>
</feature>
<dbReference type="PANTHER" id="PTHR33840">
    <property type="match status" value="1"/>
</dbReference>
<dbReference type="PANTHER" id="PTHR33840:SF1">
    <property type="entry name" value="TLE1 PHOSPHOLIPASE DOMAIN-CONTAINING PROTEIN"/>
    <property type="match status" value="1"/>
</dbReference>
<accession>A0A9N8V445</accession>
<proteinExistence type="predicted"/>
<dbReference type="AlphaFoldDB" id="A0A9N8V445"/>
<dbReference type="Pfam" id="PF09994">
    <property type="entry name" value="T6SS_Tle1-like_cat"/>
    <property type="match status" value="1"/>
</dbReference>
<dbReference type="EMBL" id="CAJVPK010000055">
    <property type="protein sequence ID" value="CAG8439106.1"/>
    <property type="molecule type" value="Genomic_DNA"/>
</dbReference>
<reference evidence="2" key="1">
    <citation type="submission" date="2021-06" db="EMBL/GenBank/DDBJ databases">
        <authorList>
            <person name="Kallberg Y."/>
            <person name="Tangrot J."/>
            <person name="Rosling A."/>
        </authorList>
    </citation>
    <scope>NUCLEOTIDE SEQUENCE</scope>
    <source>
        <strain evidence="2">AZ414A</strain>
    </source>
</reference>
<protein>
    <submittedName>
        <fullName evidence="2">4378_t:CDS:1</fullName>
    </submittedName>
</protein>
<evidence type="ECO:0000313" key="3">
    <source>
        <dbReference type="Proteomes" id="UP000789706"/>
    </source>
</evidence>
<name>A0A9N8V445_9GLOM</name>